<dbReference type="Proteomes" id="UP000762676">
    <property type="component" value="Unassembled WGS sequence"/>
</dbReference>
<sequence>MENYQLANKAVRKKMKEAKEKWIDDPCVAIEQEMANRVDKVAGGTSPKERQFKTMQQLQDYQPYQPPQQSNASSHSEQTEVKGRGNSCGGTSWLPSRP</sequence>
<name>A0AAV4FNU3_9GAST</name>
<evidence type="ECO:0000313" key="3">
    <source>
        <dbReference type="Proteomes" id="UP000762676"/>
    </source>
</evidence>
<protein>
    <submittedName>
        <fullName evidence="2">Uncharacterized protein</fullName>
    </submittedName>
</protein>
<keyword evidence="3" id="KW-1185">Reference proteome</keyword>
<dbReference type="EMBL" id="BMAT01011530">
    <property type="protein sequence ID" value="GFR74505.1"/>
    <property type="molecule type" value="Genomic_DNA"/>
</dbReference>
<feature type="compositionally biased region" description="Polar residues" evidence="1">
    <location>
        <begin position="89"/>
        <end position="98"/>
    </location>
</feature>
<evidence type="ECO:0000256" key="1">
    <source>
        <dbReference type="SAM" id="MobiDB-lite"/>
    </source>
</evidence>
<feature type="compositionally biased region" description="Low complexity" evidence="1">
    <location>
        <begin position="59"/>
        <end position="69"/>
    </location>
</feature>
<organism evidence="2 3">
    <name type="scientific">Elysia marginata</name>
    <dbReference type="NCBI Taxonomy" id="1093978"/>
    <lineage>
        <taxon>Eukaryota</taxon>
        <taxon>Metazoa</taxon>
        <taxon>Spiralia</taxon>
        <taxon>Lophotrochozoa</taxon>
        <taxon>Mollusca</taxon>
        <taxon>Gastropoda</taxon>
        <taxon>Heterobranchia</taxon>
        <taxon>Euthyneura</taxon>
        <taxon>Panpulmonata</taxon>
        <taxon>Sacoglossa</taxon>
        <taxon>Placobranchoidea</taxon>
        <taxon>Plakobranchidae</taxon>
        <taxon>Elysia</taxon>
    </lineage>
</organism>
<reference evidence="2 3" key="1">
    <citation type="journal article" date="2021" name="Elife">
        <title>Chloroplast acquisition without the gene transfer in kleptoplastic sea slugs, Plakobranchus ocellatus.</title>
        <authorList>
            <person name="Maeda T."/>
            <person name="Takahashi S."/>
            <person name="Yoshida T."/>
            <person name="Shimamura S."/>
            <person name="Takaki Y."/>
            <person name="Nagai Y."/>
            <person name="Toyoda A."/>
            <person name="Suzuki Y."/>
            <person name="Arimoto A."/>
            <person name="Ishii H."/>
            <person name="Satoh N."/>
            <person name="Nishiyama T."/>
            <person name="Hasebe M."/>
            <person name="Maruyama T."/>
            <person name="Minagawa J."/>
            <person name="Obokata J."/>
            <person name="Shigenobu S."/>
        </authorList>
    </citation>
    <scope>NUCLEOTIDE SEQUENCE [LARGE SCALE GENOMIC DNA]</scope>
</reference>
<accession>A0AAV4FNU3</accession>
<proteinExistence type="predicted"/>
<feature type="region of interest" description="Disordered" evidence="1">
    <location>
        <begin position="59"/>
        <end position="98"/>
    </location>
</feature>
<gene>
    <name evidence="2" type="ORF">ElyMa_005755700</name>
</gene>
<comment type="caution">
    <text evidence="2">The sequence shown here is derived from an EMBL/GenBank/DDBJ whole genome shotgun (WGS) entry which is preliminary data.</text>
</comment>
<evidence type="ECO:0000313" key="2">
    <source>
        <dbReference type="EMBL" id="GFR74505.1"/>
    </source>
</evidence>
<dbReference type="AlphaFoldDB" id="A0AAV4FNU3"/>